<name>A0AC35TIN5_9BILA</name>
<reference evidence="2" key="1">
    <citation type="submission" date="2016-11" db="UniProtKB">
        <authorList>
            <consortium name="WormBaseParasite"/>
        </authorList>
    </citation>
    <scope>IDENTIFICATION</scope>
    <source>
        <strain evidence="2">KR3021</strain>
    </source>
</reference>
<protein>
    <submittedName>
        <fullName evidence="2">DNA mismatch repair protein</fullName>
    </submittedName>
</protein>
<dbReference type="WBParaSite" id="RSKR_0000100500.1">
    <property type="protein sequence ID" value="RSKR_0000100500.1"/>
    <property type="gene ID" value="RSKR_0000100500"/>
</dbReference>
<sequence length="688" mass="76112">MSSDSSADMDDFMAGSAITQLNTNRTQKSLPFQGYTYTIKSKYKELHAAILALSSISSDTLYIEATGKGLVFLCRNEGRTAFGKIGFDGAYFSSIYEGGTPAEVSSKSPLIVKMSMKRALKAFKISIGEARYLNYLKIMIDPNSDILTLKCHYLNECVTTMTIGIMDPSKSGFLSKCDEKLLKSRLSIAPHSLIKSMAHIKNEHEEIIFMVDPDSFAIKRGISNVNPEDENVICGSKSFMDKKMFAKFNVAERSLFYVDSHELKAFMKLANGYNSLLELLFLNVGSPFILRANNNMVVKAEFHLSTDEPRCEDDDINDFINSSLSTNVFQSIAIVENKIHNELQLSTAPLENDVAECIVTKSDIIEELVRAKRSLSQPTDEMALREAICQMEERLTVKKSLEDGESTILLEVNSNQVVESSKKEIEPKDANQSSLMIVYENFGNVPDAMEVDYTSSPDLNSSGFVGRTLPNVGADQENSPLPSGNFRKRSSIEINGGGCVTKRRSEVSAAFDSQPSQVMDPKSADNFRCSENYSQGFHSSGFGISELTQTTPKIGFNIVDDVNDIVSETQFLDSSDIKRLPFQKVVKNDVGKTMLTNTNTKSAHKSLSFADKQPRLSIKLPSLFGGSYQRERGLLLADSPSDTVHNTIPATTLNASPTEIIIPTGKYTTQLKTSHSLELADVSWDFFK</sequence>
<organism evidence="1 2">
    <name type="scientific">Rhabditophanes sp. KR3021</name>
    <dbReference type="NCBI Taxonomy" id="114890"/>
    <lineage>
        <taxon>Eukaryota</taxon>
        <taxon>Metazoa</taxon>
        <taxon>Ecdysozoa</taxon>
        <taxon>Nematoda</taxon>
        <taxon>Chromadorea</taxon>
        <taxon>Rhabditida</taxon>
        <taxon>Tylenchina</taxon>
        <taxon>Panagrolaimomorpha</taxon>
        <taxon>Strongyloidoidea</taxon>
        <taxon>Alloionematidae</taxon>
        <taxon>Rhabditophanes</taxon>
    </lineage>
</organism>
<dbReference type="Proteomes" id="UP000095286">
    <property type="component" value="Unplaced"/>
</dbReference>
<evidence type="ECO:0000313" key="2">
    <source>
        <dbReference type="WBParaSite" id="RSKR_0000100500.1"/>
    </source>
</evidence>
<proteinExistence type="predicted"/>
<accession>A0AC35TIN5</accession>
<evidence type="ECO:0000313" key="1">
    <source>
        <dbReference type="Proteomes" id="UP000095286"/>
    </source>
</evidence>